<name>A0ABN2F5R4_9ACTN</name>
<proteinExistence type="predicted"/>
<evidence type="ECO:0000313" key="3">
    <source>
        <dbReference type="Proteomes" id="UP001500064"/>
    </source>
</evidence>
<dbReference type="InterPro" id="IPR050491">
    <property type="entry name" value="AmpC-like"/>
</dbReference>
<dbReference type="Pfam" id="PF00144">
    <property type="entry name" value="Beta-lactamase"/>
    <property type="match status" value="1"/>
</dbReference>
<comment type="caution">
    <text evidence="2">The sequence shown here is derived from an EMBL/GenBank/DDBJ whole genome shotgun (WGS) entry which is preliminary data.</text>
</comment>
<sequence length="336" mass="36483">MPPHSDQSPESRLHDRITALTRAAGYRAHDPLIVGVQHDSTPPVFVTSGRTLAGKPLTPGTIVYTASLSKQLTAACAALLVRQDRLDTESTVAHWMPELPSWSATVRVRHLLSHTSGLPTGIEFDDLDRTNLDHTTSGVIHALSRLDHLASTPGAEFRYCNAGYVCLAVIVERAATTPLPGFARDHLFTPLGMTATRFWPGPPPHPPGAAPLDPHYPAPLSLGDGGAWSTAPDLIRWNQALEHDELGISALLQTPGRLDDGTELDYAWALGIREHAGHRIYQHGGSWPGLTTRLARLSDRGSNFVIIALDDNQDRTNTLAEALIEEMTGRHNDSPH</sequence>
<dbReference type="PANTHER" id="PTHR46825">
    <property type="entry name" value="D-ALANYL-D-ALANINE-CARBOXYPEPTIDASE/ENDOPEPTIDASE AMPH"/>
    <property type="match status" value="1"/>
</dbReference>
<dbReference type="Gene3D" id="3.40.710.10">
    <property type="entry name" value="DD-peptidase/beta-lactamase superfamily"/>
    <property type="match status" value="1"/>
</dbReference>
<feature type="domain" description="Beta-lactamase-related" evidence="1">
    <location>
        <begin position="53"/>
        <end position="308"/>
    </location>
</feature>
<evidence type="ECO:0000313" key="2">
    <source>
        <dbReference type="EMBL" id="GAA1631982.1"/>
    </source>
</evidence>
<gene>
    <name evidence="2" type="ORF">GCM10009733_031070</name>
</gene>
<accession>A0ABN2F5R4</accession>
<dbReference type="InterPro" id="IPR001466">
    <property type="entry name" value="Beta-lactam-related"/>
</dbReference>
<dbReference type="RefSeq" id="WP_346105298.1">
    <property type="nucleotide sequence ID" value="NZ_BAAAMU010000019.1"/>
</dbReference>
<evidence type="ECO:0000259" key="1">
    <source>
        <dbReference type="Pfam" id="PF00144"/>
    </source>
</evidence>
<dbReference type="PANTHER" id="PTHR46825:SF9">
    <property type="entry name" value="BETA-LACTAMASE-RELATED DOMAIN-CONTAINING PROTEIN"/>
    <property type="match status" value="1"/>
</dbReference>
<dbReference type="EMBL" id="BAAAMU010000019">
    <property type="protein sequence ID" value="GAA1631982.1"/>
    <property type="molecule type" value="Genomic_DNA"/>
</dbReference>
<dbReference type="SUPFAM" id="SSF56601">
    <property type="entry name" value="beta-lactamase/transpeptidase-like"/>
    <property type="match status" value="1"/>
</dbReference>
<keyword evidence="3" id="KW-1185">Reference proteome</keyword>
<dbReference type="Proteomes" id="UP001500064">
    <property type="component" value="Unassembled WGS sequence"/>
</dbReference>
<dbReference type="InterPro" id="IPR012338">
    <property type="entry name" value="Beta-lactam/transpept-like"/>
</dbReference>
<reference evidence="2 3" key="1">
    <citation type="journal article" date="2019" name="Int. J. Syst. Evol. Microbiol.">
        <title>The Global Catalogue of Microorganisms (GCM) 10K type strain sequencing project: providing services to taxonomists for standard genome sequencing and annotation.</title>
        <authorList>
            <consortium name="The Broad Institute Genomics Platform"/>
            <consortium name="The Broad Institute Genome Sequencing Center for Infectious Disease"/>
            <person name="Wu L."/>
            <person name="Ma J."/>
        </authorList>
    </citation>
    <scope>NUCLEOTIDE SEQUENCE [LARGE SCALE GENOMIC DNA]</scope>
    <source>
        <strain evidence="2 3">JCM 13929</strain>
    </source>
</reference>
<organism evidence="2 3">
    <name type="scientific">Nonomuraea maheshkhaliensis</name>
    <dbReference type="NCBI Taxonomy" id="419590"/>
    <lineage>
        <taxon>Bacteria</taxon>
        <taxon>Bacillati</taxon>
        <taxon>Actinomycetota</taxon>
        <taxon>Actinomycetes</taxon>
        <taxon>Streptosporangiales</taxon>
        <taxon>Streptosporangiaceae</taxon>
        <taxon>Nonomuraea</taxon>
    </lineage>
</organism>
<protein>
    <recommendedName>
        <fullName evidence="1">Beta-lactamase-related domain-containing protein</fullName>
    </recommendedName>
</protein>